<dbReference type="GO" id="GO:0004252">
    <property type="term" value="F:serine-type endopeptidase activity"/>
    <property type="evidence" value="ECO:0007669"/>
    <property type="project" value="UniProtKB-UniRule"/>
</dbReference>
<evidence type="ECO:0000256" key="2">
    <source>
        <dbReference type="ARBA" id="ARBA00022670"/>
    </source>
</evidence>
<gene>
    <name evidence="10" type="ORF">C450_03192</name>
</gene>
<feature type="active site" description="Charge relay system" evidence="5 6">
    <location>
        <position position="194"/>
    </location>
</feature>
<dbReference type="PATRIC" id="fig|1227456.3.peg.664"/>
<feature type="compositionally biased region" description="Basic and acidic residues" evidence="8">
    <location>
        <begin position="81"/>
        <end position="99"/>
    </location>
</feature>
<evidence type="ECO:0000256" key="5">
    <source>
        <dbReference type="PIRSR" id="PIRSR615500-1"/>
    </source>
</evidence>
<protein>
    <submittedName>
        <fullName evidence="10">Peptidase S8 and S53 subtilisin kexin sedolisin</fullName>
    </submittedName>
</protein>
<dbReference type="STRING" id="1227456.C450_03192"/>
<dbReference type="InterPro" id="IPR022398">
    <property type="entry name" value="Peptidase_S8_His-AS"/>
</dbReference>
<dbReference type="InterPro" id="IPR006311">
    <property type="entry name" value="TAT_signal"/>
</dbReference>
<dbReference type="PROSITE" id="PS00138">
    <property type="entry name" value="SUBTILASE_SER"/>
    <property type="match status" value="1"/>
</dbReference>
<keyword evidence="4 6" id="KW-0720">Serine protease</keyword>
<dbReference type="SUPFAM" id="SSF52743">
    <property type="entry name" value="Subtilisin-like"/>
    <property type="match status" value="1"/>
</dbReference>
<dbReference type="InterPro" id="IPR050131">
    <property type="entry name" value="Peptidase_S8_subtilisin-like"/>
</dbReference>
<dbReference type="PRINTS" id="PR00723">
    <property type="entry name" value="SUBTILISIN"/>
</dbReference>
<dbReference type="PROSITE" id="PS00136">
    <property type="entry name" value="SUBTILASE_ASP"/>
    <property type="match status" value="1"/>
</dbReference>
<dbReference type="PROSITE" id="PS51318">
    <property type="entry name" value="TAT"/>
    <property type="match status" value="1"/>
</dbReference>
<sequence>MSQHNRRTFLRLTGTAIGAATLGAGTATATTSDSRFFINLRDVDRSAIPDDVEIIHDLSQADVLVARGDQDRVNGTTVADRVIDRGDDRTGAVKSRDGPTTDGKGSSHNHDGPPKNSELQWDKREQGVSNELTDKPGGGKSIHDTTTGAGTRVAVVDSGVYDAHPDLADVVNDELSENVTQDEYDWRPNGAGSHGTHVAGTIAATNSNDGPDGGVLGTAPDTEIVSYRMFSGEEGKQGDGYAAWMKAAEADCDVINYSVGIPAPYVYVDEYPYLTEELRIAEQIAAYVRSQGTVIVNSAGNDSLNMSPENTLSIPTEAEGVFGVAATGPIGMGWGGKHSDNEAKWLTGNRLEDPTDSPAFYTNYGNAVDVSAAGGDADRDALDRIPEAERDLVYSTIVKTTYEDGPDDDEDDPVNRPSEIIDTEPGYGWKAGTSMAAPQVAGAAALVRSLRPDASVEEVESLIQDTAGSAPGGETYHGAGHLDLKRLVKRAE</sequence>
<comment type="caution">
    <text evidence="10">The sequence shown here is derived from an EMBL/GenBank/DDBJ whole genome shotgun (WGS) entry which is preliminary data.</text>
</comment>
<comment type="similarity">
    <text evidence="1 6 7">Belongs to the peptidase S8 family.</text>
</comment>
<dbReference type="PROSITE" id="PS00137">
    <property type="entry name" value="SUBTILASE_HIS"/>
    <property type="match status" value="1"/>
</dbReference>
<reference evidence="10 11" key="1">
    <citation type="journal article" date="2014" name="PLoS Genet.">
        <title>Phylogenetically driven sequencing of extremely halophilic archaea reveals strategies for static and dynamic osmo-response.</title>
        <authorList>
            <person name="Becker E.A."/>
            <person name="Seitzer P.M."/>
            <person name="Tritt A."/>
            <person name="Larsen D."/>
            <person name="Krusor M."/>
            <person name="Yao A.I."/>
            <person name="Wu D."/>
            <person name="Madern D."/>
            <person name="Eisen J.A."/>
            <person name="Darling A.E."/>
            <person name="Facciotti M.T."/>
        </authorList>
    </citation>
    <scope>NUCLEOTIDE SEQUENCE [LARGE SCALE GENOMIC DNA]</scope>
    <source>
        <strain evidence="10 11">DSM 8989</strain>
    </source>
</reference>
<name>M0ND91_9EURY</name>
<keyword evidence="3 6" id="KW-0378">Hydrolase</keyword>
<dbReference type="RefSeq" id="WP_005039915.1">
    <property type="nucleotide sequence ID" value="NZ_AOME01000015.1"/>
</dbReference>
<dbReference type="GO" id="GO:0006508">
    <property type="term" value="P:proteolysis"/>
    <property type="evidence" value="ECO:0007669"/>
    <property type="project" value="UniProtKB-KW"/>
</dbReference>
<dbReference type="InterPro" id="IPR015500">
    <property type="entry name" value="Peptidase_S8_subtilisin-rel"/>
</dbReference>
<dbReference type="AlphaFoldDB" id="M0ND91"/>
<dbReference type="PANTHER" id="PTHR43806:SF11">
    <property type="entry name" value="CEREVISIN-RELATED"/>
    <property type="match status" value="1"/>
</dbReference>
<dbReference type="PANTHER" id="PTHR43806">
    <property type="entry name" value="PEPTIDASE S8"/>
    <property type="match status" value="1"/>
</dbReference>
<dbReference type="InterPro" id="IPR023828">
    <property type="entry name" value="Peptidase_S8_Ser-AS"/>
</dbReference>
<dbReference type="InterPro" id="IPR036852">
    <property type="entry name" value="Peptidase_S8/S53_dom_sf"/>
</dbReference>
<dbReference type="InterPro" id="IPR023827">
    <property type="entry name" value="Peptidase_S8_Asp-AS"/>
</dbReference>
<feature type="domain" description="Peptidase S8/S53" evidence="9">
    <location>
        <begin position="148"/>
        <end position="470"/>
    </location>
</feature>
<dbReference type="OrthoDB" id="341609at2157"/>
<evidence type="ECO:0000313" key="10">
    <source>
        <dbReference type="EMBL" id="EMA55039.1"/>
    </source>
</evidence>
<keyword evidence="2 6" id="KW-0645">Protease</keyword>
<evidence type="ECO:0000259" key="9">
    <source>
        <dbReference type="Pfam" id="PF00082"/>
    </source>
</evidence>
<feature type="region of interest" description="Disordered" evidence="8">
    <location>
        <begin position="76"/>
        <end position="122"/>
    </location>
</feature>
<evidence type="ECO:0000256" key="6">
    <source>
        <dbReference type="PROSITE-ProRule" id="PRU01240"/>
    </source>
</evidence>
<feature type="active site" description="Charge relay system" evidence="5 6">
    <location>
        <position position="157"/>
    </location>
</feature>
<organism evidence="10 11">
    <name type="scientific">Halococcus salifodinae DSM 8989</name>
    <dbReference type="NCBI Taxonomy" id="1227456"/>
    <lineage>
        <taxon>Archaea</taxon>
        <taxon>Methanobacteriati</taxon>
        <taxon>Methanobacteriota</taxon>
        <taxon>Stenosarchaea group</taxon>
        <taxon>Halobacteria</taxon>
        <taxon>Halobacteriales</taxon>
        <taxon>Halococcaceae</taxon>
        <taxon>Halococcus</taxon>
    </lineage>
</organism>
<proteinExistence type="inferred from homology"/>
<dbReference type="EMBL" id="AOME01000015">
    <property type="protein sequence ID" value="EMA55039.1"/>
    <property type="molecule type" value="Genomic_DNA"/>
</dbReference>
<dbReference type="InterPro" id="IPR000209">
    <property type="entry name" value="Peptidase_S8/S53_dom"/>
</dbReference>
<evidence type="ECO:0000313" key="11">
    <source>
        <dbReference type="Proteomes" id="UP000011625"/>
    </source>
</evidence>
<evidence type="ECO:0000256" key="8">
    <source>
        <dbReference type="SAM" id="MobiDB-lite"/>
    </source>
</evidence>
<dbReference type="Gene3D" id="3.40.50.200">
    <property type="entry name" value="Peptidase S8/S53 domain"/>
    <property type="match status" value="1"/>
</dbReference>
<feature type="active site" description="Charge relay system" evidence="5 6">
    <location>
        <position position="434"/>
    </location>
</feature>
<dbReference type="Pfam" id="PF00082">
    <property type="entry name" value="Peptidase_S8"/>
    <property type="match status" value="1"/>
</dbReference>
<dbReference type="Proteomes" id="UP000011625">
    <property type="component" value="Unassembled WGS sequence"/>
</dbReference>
<evidence type="ECO:0000256" key="4">
    <source>
        <dbReference type="ARBA" id="ARBA00022825"/>
    </source>
</evidence>
<accession>M0ND91</accession>
<evidence type="ECO:0000256" key="7">
    <source>
        <dbReference type="RuleBase" id="RU003355"/>
    </source>
</evidence>
<evidence type="ECO:0000256" key="3">
    <source>
        <dbReference type="ARBA" id="ARBA00022801"/>
    </source>
</evidence>
<dbReference type="PROSITE" id="PS51892">
    <property type="entry name" value="SUBTILASE"/>
    <property type="match status" value="1"/>
</dbReference>
<keyword evidence="11" id="KW-1185">Reference proteome</keyword>
<evidence type="ECO:0000256" key="1">
    <source>
        <dbReference type="ARBA" id="ARBA00011073"/>
    </source>
</evidence>